<proteinExistence type="predicted"/>
<sequence length="101" mass="11647">MAHLPLSIFATCWNAAGPFFDECGDQLELKHKYMWRLFVIHHALSFTTAEESFVIPSLVEPLKSKEDEPEDDRNNSQGLDHDEVMVKKAFLLWPSMPNGHY</sequence>
<gene>
    <name evidence="2" type="ORF">PILCRDRAFT_16846</name>
</gene>
<evidence type="ECO:0000313" key="3">
    <source>
        <dbReference type="Proteomes" id="UP000054166"/>
    </source>
</evidence>
<organism evidence="2 3">
    <name type="scientific">Piloderma croceum (strain F 1598)</name>
    <dbReference type="NCBI Taxonomy" id="765440"/>
    <lineage>
        <taxon>Eukaryota</taxon>
        <taxon>Fungi</taxon>
        <taxon>Dikarya</taxon>
        <taxon>Basidiomycota</taxon>
        <taxon>Agaricomycotina</taxon>
        <taxon>Agaricomycetes</taxon>
        <taxon>Agaricomycetidae</taxon>
        <taxon>Atheliales</taxon>
        <taxon>Atheliaceae</taxon>
        <taxon>Piloderma</taxon>
    </lineage>
</organism>
<dbReference type="AlphaFoldDB" id="A0A0C3AD18"/>
<reference evidence="3" key="2">
    <citation type="submission" date="2015-01" db="EMBL/GenBank/DDBJ databases">
        <title>Evolutionary Origins and Diversification of the Mycorrhizal Mutualists.</title>
        <authorList>
            <consortium name="DOE Joint Genome Institute"/>
            <consortium name="Mycorrhizal Genomics Consortium"/>
            <person name="Kohler A."/>
            <person name="Kuo A."/>
            <person name="Nagy L.G."/>
            <person name="Floudas D."/>
            <person name="Copeland A."/>
            <person name="Barry K.W."/>
            <person name="Cichocki N."/>
            <person name="Veneault-Fourrey C."/>
            <person name="LaButti K."/>
            <person name="Lindquist E.A."/>
            <person name="Lipzen A."/>
            <person name="Lundell T."/>
            <person name="Morin E."/>
            <person name="Murat C."/>
            <person name="Riley R."/>
            <person name="Ohm R."/>
            <person name="Sun H."/>
            <person name="Tunlid A."/>
            <person name="Henrissat B."/>
            <person name="Grigoriev I.V."/>
            <person name="Hibbett D.S."/>
            <person name="Martin F."/>
        </authorList>
    </citation>
    <scope>NUCLEOTIDE SEQUENCE [LARGE SCALE GENOMIC DNA]</scope>
    <source>
        <strain evidence="3">F 1598</strain>
    </source>
</reference>
<dbReference type="HOGENOM" id="CLU_2292739_0_0_1"/>
<dbReference type="EMBL" id="KN833240">
    <property type="protein sequence ID" value="KIM71663.1"/>
    <property type="molecule type" value="Genomic_DNA"/>
</dbReference>
<evidence type="ECO:0000256" key="1">
    <source>
        <dbReference type="SAM" id="MobiDB-lite"/>
    </source>
</evidence>
<reference evidence="2 3" key="1">
    <citation type="submission" date="2014-04" db="EMBL/GenBank/DDBJ databases">
        <authorList>
            <consortium name="DOE Joint Genome Institute"/>
            <person name="Kuo A."/>
            <person name="Tarkka M."/>
            <person name="Buscot F."/>
            <person name="Kohler A."/>
            <person name="Nagy L.G."/>
            <person name="Floudas D."/>
            <person name="Copeland A."/>
            <person name="Barry K.W."/>
            <person name="Cichocki N."/>
            <person name="Veneault-Fourrey C."/>
            <person name="LaButti K."/>
            <person name="Lindquist E.A."/>
            <person name="Lipzen A."/>
            <person name="Lundell T."/>
            <person name="Morin E."/>
            <person name="Murat C."/>
            <person name="Sun H."/>
            <person name="Tunlid A."/>
            <person name="Henrissat B."/>
            <person name="Grigoriev I.V."/>
            <person name="Hibbett D.S."/>
            <person name="Martin F."/>
            <person name="Nordberg H.P."/>
            <person name="Cantor M.N."/>
            <person name="Hua S.X."/>
        </authorList>
    </citation>
    <scope>NUCLEOTIDE SEQUENCE [LARGE SCALE GENOMIC DNA]</scope>
    <source>
        <strain evidence="2 3">F 1598</strain>
    </source>
</reference>
<name>A0A0C3AD18_PILCF</name>
<accession>A0A0C3AD18</accession>
<protein>
    <submittedName>
        <fullName evidence="2">Uncharacterized protein</fullName>
    </submittedName>
</protein>
<dbReference type="Proteomes" id="UP000054166">
    <property type="component" value="Unassembled WGS sequence"/>
</dbReference>
<keyword evidence="3" id="KW-1185">Reference proteome</keyword>
<feature type="region of interest" description="Disordered" evidence="1">
    <location>
        <begin position="63"/>
        <end position="82"/>
    </location>
</feature>
<dbReference type="OrthoDB" id="3317187at2759"/>
<evidence type="ECO:0000313" key="2">
    <source>
        <dbReference type="EMBL" id="KIM71663.1"/>
    </source>
</evidence>
<dbReference type="InParanoid" id="A0A0C3AD18"/>